<evidence type="ECO:0000256" key="1">
    <source>
        <dbReference type="SAM" id="SignalP"/>
    </source>
</evidence>
<keyword evidence="3" id="KW-1185">Reference proteome</keyword>
<dbReference type="EMBL" id="KV419402">
    <property type="protein sequence ID" value="KZS95064.1"/>
    <property type="molecule type" value="Genomic_DNA"/>
</dbReference>
<sequence>MYLYSRAFAFLGLFVLTISTVAQIIDPPPPCCIDIDICSCPPASSTAGPVSTDSQCTKKQLAAGCHDIITVECRPECPPASKY</sequence>
<dbReference type="Proteomes" id="UP000076722">
    <property type="component" value="Unassembled WGS sequence"/>
</dbReference>
<reference evidence="2 3" key="1">
    <citation type="journal article" date="2016" name="Mol. Biol. Evol.">
        <title>Comparative Genomics of Early-Diverging Mushroom-Forming Fungi Provides Insights into the Origins of Lignocellulose Decay Capabilities.</title>
        <authorList>
            <person name="Nagy L.G."/>
            <person name="Riley R."/>
            <person name="Tritt A."/>
            <person name="Adam C."/>
            <person name="Daum C."/>
            <person name="Floudas D."/>
            <person name="Sun H."/>
            <person name="Yadav J.S."/>
            <person name="Pangilinan J."/>
            <person name="Larsson K.H."/>
            <person name="Matsuura K."/>
            <person name="Barry K."/>
            <person name="Labutti K."/>
            <person name="Kuo R."/>
            <person name="Ohm R.A."/>
            <person name="Bhattacharya S.S."/>
            <person name="Shirouzu T."/>
            <person name="Yoshinaga Y."/>
            <person name="Martin F.M."/>
            <person name="Grigoriev I.V."/>
            <person name="Hibbett D.S."/>
        </authorList>
    </citation>
    <scope>NUCLEOTIDE SEQUENCE [LARGE SCALE GENOMIC DNA]</scope>
    <source>
        <strain evidence="2 3">HHB9708</strain>
    </source>
</reference>
<gene>
    <name evidence="2" type="ORF">SISNIDRAFT_452375</name>
</gene>
<feature type="signal peptide" evidence="1">
    <location>
        <begin position="1"/>
        <end position="22"/>
    </location>
</feature>
<protein>
    <recommendedName>
        <fullName evidence="4">Extracellular membrane protein CFEM domain-containing protein</fullName>
    </recommendedName>
</protein>
<dbReference type="AlphaFoldDB" id="A0A164WI56"/>
<evidence type="ECO:0000313" key="2">
    <source>
        <dbReference type="EMBL" id="KZS95064.1"/>
    </source>
</evidence>
<evidence type="ECO:0000313" key="3">
    <source>
        <dbReference type="Proteomes" id="UP000076722"/>
    </source>
</evidence>
<accession>A0A164WI56</accession>
<proteinExistence type="predicted"/>
<keyword evidence="1" id="KW-0732">Signal</keyword>
<evidence type="ECO:0008006" key="4">
    <source>
        <dbReference type="Google" id="ProtNLM"/>
    </source>
</evidence>
<name>A0A164WI56_9AGAM</name>
<feature type="chain" id="PRO_5007854116" description="Extracellular membrane protein CFEM domain-containing protein" evidence="1">
    <location>
        <begin position="23"/>
        <end position="83"/>
    </location>
</feature>
<organism evidence="2 3">
    <name type="scientific">Sistotremastrum niveocremeum HHB9708</name>
    <dbReference type="NCBI Taxonomy" id="1314777"/>
    <lineage>
        <taxon>Eukaryota</taxon>
        <taxon>Fungi</taxon>
        <taxon>Dikarya</taxon>
        <taxon>Basidiomycota</taxon>
        <taxon>Agaricomycotina</taxon>
        <taxon>Agaricomycetes</taxon>
        <taxon>Sistotremastrales</taxon>
        <taxon>Sistotremastraceae</taxon>
        <taxon>Sertulicium</taxon>
        <taxon>Sertulicium niveocremeum</taxon>
    </lineage>
</organism>